<keyword evidence="2" id="KW-1185">Reference proteome</keyword>
<dbReference type="RefSeq" id="WP_099151355.1">
    <property type="nucleotide sequence ID" value="NZ_PDUD01000022.1"/>
</dbReference>
<reference evidence="1 2" key="1">
    <citation type="submission" date="2017-10" db="EMBL/GenBank/DDBJ databases">
        <title>The draft genome sequence of Lewinella nigricans NBRC 102662.</title>
        <authorList>
            <person name="Wang K."/>
        </authorList>
    </citation>
    <scope>NUCLEOTIDE SEQUENCE [LARGE SCALE GENOMIC DNA]</scope>
    <source>
        <strain evidence="1 2">NBRC 102662</strain>
    </source>
</reference>
<evidence type="ECO:0000313" key="2">
    <source>
        <dbReference type="Proteomes" id="UP000223913"/>
    </source>
</evidence>
<dbReference type="AlphaFoldDB" id="A0A2D0N9V6"/>
<evidence type="ECO:0000313" key="1">
    <source>
        <dbReference type="EMBL" id="PHN05304.1"/>
    </source>
</evidence>
<name>A0A2D0N9V6_FLAN2</name>
<sequence length="152" mass="17338">MNNSFFDFELFAAPDRHTALEKMQGQGQAGVLAVYTFEDDGLKDREYLATILKPKPLEFDLQKDIFFLALQKNEVISAAAIIQKHAPRQILLFGCAPKDLGIRIQLTDYQPVKFQGIGFLKADSLHRIRTDRENNDNRRAGALWVALKELFQ</sequence>
<dbReference type="Proteomes" id="UP000223913">
    <property type="component" value="Unassembled WGS sequence"/>
</dbReference>
<gene>
    <name evidence="1" type="ORF">CRP01_17460</name>
</gene>
<dbReference type="EMBL" id="PDUD01000022">
    <property type="protein sequence ID" value="PHN05304.1"/>
    <property type="molecule type" value="Genomic_DNA"/>
</dbReference>
<proteinExistence type="predicted"/>
<organism evidence="1 2">
    <name type="scientific">Flavilitoribacter nigricans (strain ATCC 23147 / DSM 23189 / NBRC 102662 / NCIMB 1420 / SS-2)</name>
    <name type="common">Lewinella nigricans</name>
    <dbReference type="NCBI Taxonomy" id="1122177"/>
    <lineage>
        <taxon>Bacteria</taxon>
        <taxon>Pseudomonadati</taxon>
        <taxon>Bacteroidota</taxon>
        <taxon>Saprospiria</taxon>
        <taxon>Saprospirales</taxon>
        <taxon>Lewinellaceae</taxon>
        <taxon>Flavilitoribacter</taxon>
    </lineage>
</organism>
<comment type="caution">
    <text evidence="1">The sequence shown here is derived from an EMBL/GenBank/DDBJ whole genome shotgun (WGS) entry which is preliminary data.</text>
</comment>
<dbReference type="OrthoDB" id="893215at2"/>
<accession>A0A2D0N9V6</accession>
<protein>
    <submittedName>
        <fullName evidence="1">Uncharacterized protein</fullName>
    </submittedName>
</protein>